<evidence type="ECO:0000259" key="1">
    <source>
        <dbReference type="Pfam" id="PF07842"/>
    </source>
</evidence>
<reference evidence="3" key="3">
    <citation type="submission" date="2019-01" db="UniProtKB">
        <authorList>
            <consortium name="EnsemblPlants"/>
        </authorList>
    </citation>
    <scope>IDENTIFICATION</scope>
    <source>
        <strain evidence="3">Williams 82</strain>
    </source>
</reference>
<name>A0A368UJU6_SOYBN</name>
<dbReference type="PANTHER" id="PTHR23329:SF1">
    <property type="entry name" value="TUFTELIN-INTERACTING PROTEIN 11"/>
    <property type="match status" value="1"/>
</dbReference>
<feature type="domain" description="GCF C-terminal" evidence="1">
    <location>
        <begin position="246"/>
        <end position="306"/>
    </location>
</feature>
<dbReference type="AlphaFoldDB" id="A0A368UJU6"/>
<dbReference type="Pfam" id="PF07842">
    <property type="entry name" value="GCFC"/>
    <property type="match status" value="2"/>
</dbReference>
<dbReference type="EMBL" id="CM000851">
    <property type="protein sequence ID" value="RCW18842.1"/>
    <property type="molecule type" value="Genomic_DNA"/>
</dbReference>
<dbReference type="EnsemblPlants" id="RCW18842">
    <property type="protein sequence ID" value="RCW18842"/>
    <property type="gene ID" value="GLYMA_18G031900"/>
</dbReference>
<accession>A0A368UJU6</accession>
<organism evidence="2">
    <name type="scientific">Glycine max</name>
    <name type="common">Soybean</name>
    <name type="synonym">Glycine hispida</name>
    <dbReference type="NCBI Taxonomy" id="3847"/>
    <lineage>
        <taxon>Eukaryota</taxon>
        <taxon>Viridiplantae</taxon>
        <taxon>Streptophyta</taxon>
        <taxon>Embryophyta</taxon>
        <taxon>Tracheophyta</taxon>
        <taxon>Spermatophyta</taxon>
        <taxon>Magnoliopsida</taxon>
        <taxon>eudicotyledons</taxon>
        <taxon>Gunneridae</taxon>
        <taxon>Pentapetalae</taxon>
        <taxon>rosids</taxon>
        <taxon>fabids</taxon>
        <taxon>Fabales</taxon>
        <taxon>Fabaceae</taxon>
        <taxon>Papilionoideae</taxon>
        <taxon>50 kb inversion clade</taxon>
        <taxon>NPAAA clade</taxon>
        <taxon>indigoferoid/millettioid clade</taxon>
        <taxon>Phaseoleae</taxon>
        <taxon>Glycine</taxon>
        <taxon>Glycine subgen. Soja</taxon>
    </lineage>
</organism>
<keyword evidence="4" id="KW-1185">Reference proteome</keyword>
<dbReference type="PaxDb" id="3847-GLYMA18G03591.1"/>
<dbReference type="PANTHER" id="PTHR23329">
    <property type="entry name" value="TUFTELIN-INTERACTING PROTEIN 11-RELATED"/>
    <property type="match status" value="1"/>
</dbReference>
<reference evidence="2 3" key="1">
    <citation type="journal article" date="2010" name="Nature">
        <title>Genome sequence of the palaeopolyploid soybean.</title>
        <authorList>
            <person name="Schmutz J."/>
            <person name="Cannon S.B."/>
            <person name="Schlueter J."/>
            <person name="Ma J."/>
            <person name="Mitros T."/>
            <person name="Nelson W."/>
            <person name="Hyten D.L."/>
            <person name="Song Q."/>
            <person name="Thelen J.J."/>
            <person name="Cheng J."/>
            <person name="Xu D."/>
            <person name="Hellsten U."/>
            <person name="May G.D."/>
            <person name="Yu Y."/>
            <person name="Sakurai T."/>
            <person name="Umezawa T."/>
            <person name="Bhattacharyya M.K."/>
            <person name="Sandhu D."/>
            <person name="Valliyodan B."/>
            <person name="Lindquist E."/>
            <person name="Peto M."/>
            <person name="Grant D."/>
            <person name="Shu S."/>
            <person name="Goodstein D."/>
            <person name="Barry K."/>
            <person name="Futrell-Griggs M."/>
            <person name="Abernathy B."/>
            <person name="Du J."/>
            <person name="Tian Z."/>
            <person name="Zhu L."/>
            <person name="Gill N."/>
            <person name="Joshi T."/>
            <person name="Libault M."/>
            <person name="Sethuraman A."/>
            <person name="Zhang X.-C."/>
            <person name="Shinozaki K."/>
            <person name="Nguyen H.T."/>
            <person name="Wing R.A."/>
            <person name="Cregan P."/>
            <person name="Specht J."/>
            <person name="Grimwood J."/>
            <person name="Rokhsar D."/>
            <person name="Stacey G."/>
            <person name="Shoemaker R.C."/>
            <person name="Jackson S.A."/>
        </authorList>
    </citation>
    <scope>NUCLEOTIDE SEQUENCE [LARGE SCALE GENOMIC DNA]</scope>
    <source>
        <strain evidence="3">cv. Williams 82</strain>
        <tissue evidence="2">Callus</tissue>
    </source>
</reference>
<feature type="domain" description="GCF C-terminal" evidence="1">
    <location>
        <begin position="90"/>
        <end position="240"/>
    </location>
</feature>
<evidence type="ECO:0000313" key="4">
    <source>
        <dbReference type="Proteomes" id="UP000008827"/>
    </source>
</evidence>
<evidence type="ECO:0000313" key="3">
    <source>
        <dbReference type="EnsemblPlants" id="RCW18842"/>
    </source>
</evidence>
<evidence type="ECO:0000313" key="2">
    <source>
        <dbReference type="EMBL" id="RCW18842.1"/>
    </source>
</evidence>
<dbReference type="GO" id="GO:0000390">
    <property type="term" value="P:spliceosomal complex disassembly"/>
    <property type="evidence" value="ECO:0000318"/>
    <property type="project" value="GO_Central"/>
</dbReference>
<dbReference type="InterPro" id="IPR045211">
    <property type="entry name" value="TFP11/STIP/Ntr1"/>
</dbReference>
<dbReference type="ExpressionAtlas" id="A0A368UJU6">
    <property type="expression patterns" value="baseline"/>
</dbReference>
<dbReference type="Proteomes" id="UP000008827">
    <property type="component" value="Chromosome 18"/>
</dbReference>
<dbReference type="Gramene" id="RCW18842">
    <property type="protein sequence ID" value="RCW18842"/>
    <property type="gene ID" value="GLYMA_18G031900"/>
</dbReference>
<dbReference type="InterPro" id="IPR022783">
    <property type="entry name" value="GCFC_dom"/>
</dbReference>
<gene>
    <name evidence="2" type="ORF">GLYMA_18G031900</name>
</gene>
<dbReference type="STRING" id="3847.A0A368UJU6"/>
<dbReference type="GO" id="GO:0071008">
    <property type="term" value="C:U2-type post-mRNA release spliceosomal complex"/>
    <property type="evidence" value="ECO:0000318"/>
    <property type="project" value="GO_Central"/>
</dbReference>
<dbReference type="InParanoid" id="A0A368UJU6"/>
<proteinExistence type="predicted"/>
<reference evidence="2" key="2">
    <citation type="submission" date="2018-07" db="EMBL/GenBank/DDBJ databases">
        <title>WGS assembly of Glycine max.</title>
        <authorList>
            <person name="Schmutz J."/>
            <person name="Cannon S."/>
            <person name="Schlueter J."/>
            <person name="Ma J."/>
            <person name="Mitros T."/>
            <person name="Nelson W."/>
            <person name="Hyten D."/>
            <person name="Song Q."/>
            <person name="Thelen J."/>
            <person name="Cheng J."/>
            <person name="Xu D."/>
            <person name="Hellsten U."/>
            <person name="May G."/>
            <person name="Yu Y."/>
            <person name="Sakurai T."/>
            <person name="Umezawa T."/>
            <person name="Bhattacharyya M."/>
            <person name="Sandhu D."/>
            <person name="Valliyodan B."/>
            <person name="Lindquist E."/>
            <person name="Peto M."/>
            <person name="Grant D."/>
            <person name="Shu S."/>
            <person name="Goodstein D."/>
            <person name="Barry K."/>
            <person name="Futrell-Griggs M."/>
            <person name="Abernathy B."/>
            <person name="Du J."/>
            <person name="Tian Z."/>
            <person name="Zhu L."/>
            <person name="Gill N."/>
            <person name="Joshi T."/>
            <person name="Libault M."/>
            <person name="Sethuraman A."/>
            <person name="Zhang X."/>
            <person name="Shinozaki K."/>
            <person name="Nguyen H."/>
            <person name="Wing R."/>
            <person name="Cregan P."/>
            <person name="Specht J."/>
            <person name="Grimwood J."/>
            <person name="Rokhsar D."/>
            <person name="Stacey G."/>
            <person name="Shoemaker R."/>
            <person name="Jackson S."/>
        </authorList>
    </citation>
    <scope>NUCLEOTIDE SEQUENCE</scope>
    <source>
        <tissue evidence="2">Callus</tissue>
    </source>
</reference>
<protein>
    <recommendedName>
        <fullName evidence="1">GCF C-terminal domain-containing protein</fullName>
    </recommendedName>
</protein>
<sequence>MKVKLVKLIDITNEGKDSPNRKLGSDKNTKKNEQDVALIAANSICPRIRKNPVSGRTCLIVVRERDGVSGNSGLEDSWKSSFSVLGNCAKCVDNYKLCNLSCIACGLYALPLFIKVIQGWDPLQNPSHGLELVSEWKALLQEELDSVDMWDVLTPYTQLVSEVVLIAIRKSCINTWQVQDPEPMLWFLESWKKLLPASVLATILDNIVMPKLSSAVDTWEPHRETIPIHTWVHPWLTSIGALVGGLFDSASWEQLMLRFIVPKLQLVLQEFQVNSESKNVDKFCWVMNWASVIPIHLMVGMMDKFFKLKPGRMHNGHQIYGFGNVGTTIDFLNQKVYAQHEDTWSLESLQGLLELHNKSLSKRC</sequence>